<keyword evidence="2" id="KW-0540">Nuclease</keyword>
<keyword evidence="2" id="KW-0378">Hydrolase</keyword>
<evidence type="ECO:0000313" key="2">
    <source>
        <dbReference type="EMBL" id="RRR71710.1"/>
    </source>
</evidence>
<dbReference type="GO" id="GO:0008270">
    <property type="term" value="F:zinc ion binding"/>
    <property type="evidence" value="ECO:0007669"/>
    <property type="project" value="InterPro"/>
</dbReference>
<dbReference type="CDD" id="cd00085">
    <property type="entry name" value="HNHc"/>
    <property type="match status" value="1"/>
</dbReference>
<feature type="domain" description="HNH nuclease" evidence="1">
    <location>
        <begin position="9"/>
        <end position="64"/>
    </location>
</feature>
<reference evidence="2 3" key="1">
    <citation type="submission" date="2018-12" db="EMBL/GenBank/DDBJ databases">
        <title>Genome Sequence of Candidatus Viridilinea halotolerans isolated from saline sulfide-rich spring.</title>
        <authorList>
            <person name="Grouzdev D.S."/>
            <person name="Burganskaya E.I."/>
            <person name="Krutkina M.S."/>
            <person name="Sukhacheva M.V."/>
            <person name="Gorlenko V.M."/>
        </authorList>
    </citation>
    <scope>NUCLEOTIDE SEQUENCE [LARGE SCALE GENOMIC DNA]</scope>
    <source>
        <strain evidence="2">Chok-6</strain>
    </source>
</reference>
<evidence type="ECO:0000259" key="1">
    <source>
        <dbReference type="SMART" id="SM00507"/>
    </source>
</evidence>
<gene>
    <name evidence="2" type="ORF">EI684_11135</name>
</gene>
<comment type="caution">
    <text evidence="2">The sequence shown here is derived from an EMBL/GenBank/DDBJ whole genome shotgun (WGS) entry which is preliminary data.</text>
</comment>
<protein>
    <submittedName>
        <fullName evidence="2">HNH endonuclease</fullName>
    </submittedName>
</protein>
<dbReference type="Gene3D" id="1.10.30.50">
    <property type="match status" value="1"/>
</dbReference>
<organism evidence="2 3">
    <name type="scientific">Candidatus Viridilinea halotolerans</name>
    <dbReference type="NCBI Taxonomy" id="2491704"/>
    <lineage>
        <taxon>Bacteria</taxon>
        <taxon>Bacillati</taxon>
        <taxon>Chloroflexota</taxon>
        <taxon>Chloroflexia</taxon>
        <taxon>Chloroflexales</taxon>
        <taxon>Chloroflexineae</taxon>
        <taxon>Oscillochloridaceae</taxon>
        <taxon>Candidatus Viridilinea</taxon>
    </lineage>
</organism>
<name>A0A426TZM9_9CHLR</name>
<dbReference type="GO" id="GO:0003676">
    <property type="term" value="F:nucleic acid binding"/>
    <property type="evidence" value="ECO:0007669"/>
    <property type="project" value="InterPro"/>
</dbReference>
<dbReference type="Pfam" id="PF01844">
    <property type="entry name" value="HNH"/>
    <property type="match status" value="1"/>
</dbReference>
<evidence type="ECO:0000313" key="3">
    <source>
        <dbReference type="Proteomes" id="UP000280307"/>
    </source>
</evidence>
<dbReference type="AlphaFoldDB" id="A0A426TZM9"/>
<dbReference type="PANTHER" id="PTHR33877">
    <property type="entry name" value="SLL1193 PROTEIN"/>
    <property type="match status" value="1"/>
</dbReference>
<dbReference type="SMART" id="SM00507">
    <property type="entry name" value="HNHc"/>
    <property type="match status" value="1"/>
</dbReference>
<sequence>MSKSYIPKALRTLVAAQGQYRCGYCLTQERVVGVAMEVEHLIPEILGGPTEEANLWLACSLCNNHKADRVAGIDPLTGEAVSLFDPRRQVWQEHFAWEDGGTIILGRTPQGRATVTTLSLNRVALVRARRLWVSVGWHSPNDTQ</sequence>
<dbReference type="PANTHER" id="PTHR33877:SF1">
    <property type="entry name" value="TYPE IV METHYL-DIRECTED RESTRICTION ENZYME ECOKMCRA"/>
    <property type="match status" value="1"/>
</dbReference>
<dbReference type="InterPro" id="IPR052892">
    <property type="entry name" value="NA-targeting_endonuclease"/>
</dbReference>
<dbReference type="GO" id="GO:0004519">
    <property type="term" value="F:endonuclease activity"/>
    <property type="evidence" value="ECO:0007669"/>
    <property type="project" value="UniProtKB-KW"/>
</dbReference>
<proteinExistence type="predicted"/>
<dbReference type="InterPro" id="IPR003615">
    <property type="entry name" value="HNH_nuc"/>
</dbReference>
<keyword evidence="2" id="KW-0255">Endonuclease</keyword>
<dbReference type="InterPro" id="IPR002711">
    <property type="entry name" value="HNH"/>
</dbReference>
<dbReference type="EMBL" id="RSAS01000432">
    <property type="protein sequence ID" value="RRR71710.1"/>
    <property type="molecule type" value="Genomic_DNA"/>
</dbReference>
<accession>A0A426TZM9</accession>
<dbReference type="Proteomes" id="UP000280307">
    <property type="component" value="Unassembled WGS sequence"/>
</dbReference>